<dbReference type="SUPFAM" id="SSF53448">
    <property type="entry name" value="Nucleotide-diphospho-sugar transferases"/>
    <property type="match status" value="1"/>
</dbReference>
<protein>
    <recommendedName>
        <fullName evidence="2">Nucleotide-diphospho-sugar transferase domain-containing protein</fullName>
    </recommendedName>
</protein>
<organism evidence="1">
    <name type="scientific">hydrothermal vent metagenome</name>
    <dbReference type="NCBI Taxonomy" id="652676"/>
    <lineage>
        <taxon>unclassified sequences</taxon>
        <taxon>metagenomes</taxon>
        <taxon>ecological metagenomes</taxon>
    </lineage>
</organism>
<sequence length="279" mass="31835">MEKPVIILSSSGLNSAIFTVWCVRSLQRFNYEPIEIVVGSSEEKKFIEDRLDGVSCEVSSARLGEFRGFSFKAFALSEYKVKHTGREVVVCDSDIIFYKDPTPIFEKYAGQFWFHKLYELDPADIDLPLDKVSESRWSARTLIHYRDEVGFDKRPSWILNSGLFLCGENIFPELARRWAKGIRALGPDKMLNDQSILTIAAAEMDLEPVIEKPLGYATARHFLSNMKELFIEEVVAKGLDEDNLRDLVKLETPAGRWSGGPLDIVKRAFRKLKRDLFAS</sequence>
<dbReference type="EMBL" id="UOGA01000165">
    <property type="protein sequence ID" value="VAX19871.1"/>
    <property type="molecule type" value="Genomic_DNA"/>
</dbReference>
<evidence type="ECO:0008006" key="2">
    <source>
        <dbReference type="Google" id="ProtNLM"/>
    </source>
</evidence>
<gene>
    <name evidence="1" type="ORF">MNBD_NITROSPINAE04-1071</name>
</gene>
<name>A0A3B1BZE7_9ZZZZ</name>
<reference evidence="1" key="1">
    <citation type="submission" date="2018-06" db="EMBL/GenBank/DDBJ databases">
        <authorList>
            <person name="Zhirakovskaya E."/>
        </authorList>
    </citation>
    <scope>NUCLEOTIDE SEQUENCE</scope>
</reference>
<dbReference type="AlphaFoldDB" id="A0A3B1BZE7"/>
<dbReference type="InterPro" id="IPR029044">
    <property type="entry name" value="Nucleotide-diphossugar_trans"/>
</dbReference>
<evidence type="ECO:0000313" key="1">
    <source>
        <dbReference type="EMBL" id="VAX19871.1"/>
    </source>
</evidence>
<accession>A0A3B1BZE7</accession>
<proteinExistence type="predicted"/>